<dbReference type="SUPFAM" id="SSF57959">
    <property type="entry name" value="Leucine zipper domain"/>
    <property type="match status" value="1"/>
</dbReference>
<protein>
    <recommendedName>
        <fullName evidence="4">BZIP domain-containing protein</fullName>
    </recommendedName>
</protein>
<organism evidence="2 3">
    <name type="scientific">Penicilliopsis zonata CBS 506.65</name>
    <dbReference type="NCBI Taxonomy" id="1073090"/>
    <lineage>
        <taxon>Eukaryota</taxon>
        <taxon>Fungi</taxon>
        <taxon>Dikarya</taxon>
        <taxon>Ascomycota</taxon>
        <taxon>Pezizomycotina</taxon>
        <taxon>Eurotiomycetes</taxon>
        <taxon>Eurotiomycetidae</taxon>
        <taxon>Eurotiales</taxon>
        <taxon>Aspergillaceae</taxon>
        <taxon>Penicilliopsis</taxon>
    </lineage>
</organism>
<dbReference type="InterPro" id="IPR021833">
    <property type="entry name" value="DUF3425"/>
</dbReference>
<dbReference type="CDD" id="cd14688">
    <property type="entry name" value="bZIP_YAP"/>
    <property type="match status" value="1"/>
</dbReference>
<dbReference type="PANTHER" id="PTHR37012:SF2">
    <property type="entry name" value="BZIP DOMAIN-CONTAINING PROTEIN-RELATED"/>
    <property type="match status" value="1"/>
</dbReference>
<dbReference type="Gene3D" id="1.20.5.170">
    <property type="match status" value="1"/>
</dbReference>
<dbReference type="PANTHER" id="PTHR37012">
    <property type="entry name" value="B-ZIP TRANSCRIPTION FACTOR (EUROFUNG)-RELATED"/>
    <property type="match status" value="1"/>
</dbReference>
<name>A0A1L9SS35_9EURO</name>
<dbReference type="OrthoDB" id="4161589at2759"/>
<proteinExistence type="predicted"/>
<dbReference type="GeneID" id="34615249"/>
<dbReference type="GO" id="GO:0003700">
    <property type="term" value="F:DNA-binding transcription factor activity"/>
    <property type="evidence" value="ECO:0007669"/>
    <property type="project" value="InterPro"/>
</dbReference>
<dbReference type="Pfam" id="PF11905">
    <property type="entry name" value="DUF3425"/>
    <property type="match status" value="1"/>
</dbReference>
<evidence type="ECO:0000313" key="3">
    <source>
        <dbReference type="Proteomes" id="UP000184188"/>
    </source>
</evidence>
<feature type="region of interest" description="Disordered" evidence="1">
    <location>
        <begin position="175"/>
        <end position="250"/>
    </location>
</feature>
<dbReference type="InterPro" id="IPR046347">
    <property type="entry name" value="bZIP_sf"/>
</dbReference>
<accession>A0A1L9SS35</accession>
<sequence>MASRAPVDSAPPSLDLDLDPSSHHTELAQLDSTAPLPKREPSPLSTAQPASGAETPTGGEGDFSAAAGRKRKLHSTSARGVANLTPEQLAKKRANDRQAQRAIRERTKAHIDSLEKQVRELSSRKPFLDLQTALRQNEHLVAENQDMRRGLKNIMDIVQPLLGRHEISYLAAPGFQSKPVSQPPPPPPPPPTNLSPLPDIHNFTPHTHRSATGERSYPESIPSVETPSPTHPPPPLPDSRRSSATSADPSSTIRLALDQQRQNLAHGLDFSCSEDRLGFNFLLDSSQQVHRIDSIRRISDIARSSSSSTSSQLNNNNLTPLYTQPVNGSSTDSPVPSIIAPIRNIEPTCAIDAVLRDFLQARQQEAAQGVSKQKLAGPPYPSVLSLLNPEKSATSHPLSKVFTDLLRVFPEISTLPEQVAVLYTMFLLMRWQVYPTQENYDRLPEWLAPRPCQLLTPHPAWMDYLPWPRLRERVIISYQDYPLDSWSVPFTRDLSINWPYEAADCLLSTSESGELLINPIFERHLRNLANWSVGPSFAEAFPSLVDLVRVKPDVTCNSPHPYPPFR</sequence>
<dbReference type="RefSeq" id="XP_022584454.1">
    <property type="nucleotide sequence ID" value="XM_022728785.1"/>
</dbReference>
<dbReference type="Proteomes" id="UP000184188">
    <property type="component" value="Unassembled WGS sequence"/>
</dbReference>
<evidence type="ECO:0000256" key="1">
    <source>
        <dbReference type="SAM" id="MobiDB-lite"/>
    </source>
</evidence>
<reference evidence="3" key="1">
    <citation type="journal article" date="2017" name="Genome Biol.">
        <title>Comparative genomics reveals high biological diversity and specific adaptations in the industrially and medically important fungal genus Aspergillus.</title>
        <authorList>
            <person name="de Vries R.P."/>
            <person name="Riley R."/>
            <person name="Wiebenga A."/>
            <person name="Aguilar-Osorio G."/>
            <person name="Amillis S."/>
            <person name="Uchima C.A."/>
            <person name="Anderluh G."/>
            <person name="Asadollahi M."/>
            <person name="Askin M."/>
            <person name="Barry K."/>
            <person name="Battaglia E."/>
            <person name="Bayram O."/>
            <person name="Benocci T."/>
            <person name="Braus-Stromeyer S.A."/>
            <person name="Caldana C."/>
            <person name="Canovas D."/>
            <person name="Cerqueira G.C."/>
            <person name="Chen F."/>
            <person name="Chen W."/>
            <person name="Choi C."/>
            <person name="Clum A."/>
            <person name="Dos Santos R.A."/>
            <person name="Damasio A.R."/>
            <person name="Diallinas G."/>
            <person name="Emri T."/>
            <person name="Fekete E."/>
            <person name="Flipphi M."/>
            <person name="Freyberg S."/>
            <person name="Gallo A."/>
            <person name="Gournas C."/>
            <person name="Habgood R."/>
            <person name="Hainaut M."/>
            <person name="Harispe M.L."/>
            <person name="Henrissat B."/>
            <person name="Hilden K.S."/>
            <person name="Hope R."/>
            <person name="Hossain A."/>
            <person name="Karabika E."/>
            <person name="Karaffa L."/>
            <person name="Karanyi Z."/>
            <person name="Krasevec N."/>
            <person name="Kuo A."/>
            <person name="Kusch H."/>
            <person name="LaButti K."/>
            <person name="Lagendijk E.L."/>
            <person name="Lapidus A."/>
            <person name="Levasseur A."/>
            <person name="Lindquist E."/>
            <person name="Lipzen A."/>
            <person name="Logrieco A.F."/>
            <person name="MacCabe A."/>
            <person name="Maekelae M.R."/>
            <person name="Malavazi I."/>
            <person name="Melin P."/>
            <person name="Meyer V."/>
            <person name="Mielnichuk N."/>
            <person name="Miskei M."/>
            <person name="Molnar A.P."/>
            <person name="Mule G."/>
            <person name="Ngan C.Y."/>
            <person name="Orejas M."/>
            <person name="Orosz E."/>
            <person name="Ouedraogo J.P."/>
            <person name="Overkamp K.M."/>
            <person name="Park H.-S."/>
            <person name="Perrone G."/>
            <person name="Piumi F."/>
            <person name="Punt P.J."/>
            <person name="Ram A.F."/>
            <person name="Ramon A."/>
            <person name="Rauscher S."/>
            <person name="Record E."/>
            <person name="Riano-Pachon D.M."/>
            <person name="Robert V."/>
            <person name="Roehrig J."/>
            <person name="Ruller R."/>
            <person name="Salamov A."/>
            <person name="Salih N.S."/>
            <person name="Samson R.A."/>
            <person name="Sandor E."/>
            <person name="Sanguinetti M."/>
            <person name="Schuetze T."/>
            <person name="Sepcic K."/>
            <person name="Shelest E."/>
            <person name="Sherlock G."/>
            <person name="Sophianopoulou V."/>
            <person name="Squina F.M."/>
            <person name="Sun H."/>
            <person name="Susca A."/>
            <person name="Todd R.B."/>
            <person name="Tsang A."/>
            <person name="Unkles S.E."/>
            <person name="van de Wiele N."/>
            <person name="van Rossen-Uffink D."/>
            <person name="Oliveira J.V."/>
            <person name="Vesth T.C."/>
            <person name="Visser J."/>
            <person name="Yu J.-H."/>
            <person name="Zhou M."/>
            <person name="Andersen M.R."/>
            <person name="Archer D.B."/>
            <person name="Baker S.E."/>
            <person name="Benoit I."/>
            <person name="Brakhage A.A."/>
            <person name="Braus G.H."/>
            <person name="Fischer R."/>
            <person name="Frisvad J.C."/>
            <person name="Goldman G.H."/>
            <person name="Houbraken J."/>
            <person name="Oakley B."/>
            <person name="Pocsi I."/>
            <person name="Scazzocchio C."/>
            <person name="Seiboth B."/>
            <person name="vanKuyk P.A."/>
            <person name="Wortman J."/>
            <person name="Dyer P.S."/>
            <person name="Grigoriev I.V."/>
        </authorList>
    </citation>
    <scope>NUCLEOTIDE SEQUENCE [LARGE SCALE GENOMIC DNA]</scope>
    <source>
        <strain evidence="3">CBS 506.65</strain>
    </source>
</reference>
<evidence type="ECO:0008006" key="4">
    <source>
        <dbReference type="Google" id="ProtNLM"/>
    </source>
</evidence>
<dbReference type="EMBL" id="KV878337">
    <property type="protein sequence ID" value="OJJ49944.1"/>
    <property type="molecule type" value="Genomic_DNA"/>
</dbReference>
<gene>
    <name evidence="2" type="ORF">ASPZODRAFT_58617</name>
</gene>
<feature type="compositionally biased region" description="Basic and acidic residues" evidence="1">
    <location>
        <begin position="89"/>
        <end position="102"/>
    </location>
</feature>
<evidence type="ECO:0000313" key="2">
    <source>
        <dbReference type="EMBL" id="OJJ49944.1"/>
    </source>
</evidence>
<keyword evidence="3" id="KW-1185">Reference proteome</keyword>
<dbReference type="VEuPathDB" id="FungiDB:ASPZODRAFT_58617"/>
<dbReference type="AlphaFoldDB" id="A0A1L9SS35"/>
<feature type="region of interest" description="Disordered" evidence="1">
    <location>
        <begin position="1"/>
        <end position="102"/>
    </location>
</feature>
<feature type="compositionally biased region" description="Pro residues" evidence="1">
    <location>
        <begin position="181"/>
        <end position="193"/>
    </location>
</feature>